<comment type="caution">
    <text evidence="1">The sequence shown here is derived from an EMBL/GenBank/DDBJ whole genome shotgun (WGS) entry which is preliminary data.</text>
</comment>
<feature type="non-terminal residue" evidence="1">
    <location>
        <position position="1"/>
    </location>
</feature>
<organism evidence="1">
    <name type="scientific">marine sediment metagenome</name>
    <dbReference type="NCBI Taxonomy" id="412755"/>
    <lineage>
        <taxon>unclassified sequences</taxon>
        <taxon>metagenomes</taxon>
        <taxon>ecological metagenomes</taxon>
    </lineage>
</organism>
<dbReference type="EMBL" id="BARS01034526">
    <property type="protein sequence ID" value="GAG23257.1"/>
    <property type="molecule type" value="Genomic_DNA"/>
</dbReference>
<reference evidence="1" key="1">
    <citation type="journal article" date="2014" name="Front. Microbiol.">
        <title>High frequency of phylogenetically diverse reductive dehalogenase-homologous genes in deep subseafloor sedimentary metagenomes.</title>
        <authorList>
            <person name="Kawai M."/>
            <person name="Futagami T."/>
            <person name="Toyoda A."/>
            <person name="Takaki Y."/>
            <person name="Nishi S."/>
            <person name="Hori S."/>
            <person name="Arai W."/>
            <person name="Tsubouchi T."/>
            <person name="Morono Y."/>
            <person name="Uchiyama I."/>
            <person name="Ito T."/>
            <person name="Fujiyama A."/>
            <person name="Inagaki F."/>
            <person name="Takami H."/>
        </authorList>
    </citation>
    <scope>NUCLEOTIDE SEQUENCE</scope>
    <source>
        <strain evidence="1">Expedition CK06-06</strain>
    </source>
</reference>
<dbReference type="AlphaFoldDB" id="X0WJ48"/>
<evidence type="ECO:0000313" key="1">
    <source>
        <dbReference type="EMBL" id="GAG23257.1"/>
    </source>
</evidence>
<proteinExistence type="predicted"/>
<accession>X0WJ48</accession>
<protein>
    <submittedName>
        <fullName evidence="1">Uncharacterized protein</fullName>
    </submittedName>
</protein>
<gene>
    <name evidence="1" type="ORF">S01H1_53323</name>
</gene>
<sequence length="38" mass="3997">RCVIVGMARSGASPIKVPLFGEHAGGLDAYLMVVDLPR</sequence>
<name>X0WJ48_9ZZZZ</name>